<organism evidence="2 3">
    <name type="scientific">Micavibrio aeruginosavorus</name>
    <dbReference type="NCBI Taxonomy" id="349221"/>
    <lineage>
        <taxon>Bacteria</taxon>
        <taxon>Pseudomonadati</taxon>
        <taxon>Bdellovibrionota</taxon>
        <taxon>Bdellovibrionia</taxon>
        <taxon>Bdellovibrionales</taxon>
        <taxon>Pseudobdellovibrionaceae</taxon>
        <taxon>Micavibrio</taxon>
    </lineage>
</organism>
<dbReference type="Proteomes" id="UP000595362">
    <property type="component" value="Chromosome"/>
</dbReference>
<sequence length="186" mass="20648">MMTFTNHLLRYVSVTARRKGRLTFSSRDALSLIVLAGLPFVMISSLSINRAMHHNEAYASVMQEGMQQNESERSIRALASQLKSDPAFFLRMNGGQLGDVLSAPGLQRADGDMAVWQYRNHECVIDLFIADQGRGGVIHYEMRDRAKKPVRGAGEPEGFTTVRQRACLKSIIAGHDGIDALRLASR</sequence>
<proteinExistence type="predicted"/>
<dbReference type="EMBL" id="CP066681">
    <property type="protein sequence ID" value="QQG37085.1"/>
    <property type="molecule type" value="Genomic_DNA"/>
</dbReference>
<feature type="transmembrane region" description="Helical" evidence="1">
    <location>
        <begin position="29"/>
        <end position="48"/>
    </location>
</feature>
<gene>
    <name evidence="2" type="ORF">HYS17_04785</name>
</gene>
<keyword evidence="1" id="KW-0812">Transmembrane</keyword>
<dbReference type="AlphaFoldDB" id="A0A7T5R3W9"/>
<protein>
    <submittedName>
        <fullName evidence="2">Uncharacterized protein</fullName>
    </submittedName>
</protein>
<evidence type="ECO:0000256" key="1">
    <source>
        <dbReference type="SAM" id="Phobius"/>
    </source>
</evidence>
<evidence type="ECO:0000313" key="3">
    <source>
        <dbReference type="Proteomes" id="UP000595362"/>
    </source>
</evidence>
<reference evidence="2 3" key="1">
    <citation type="submission" date="2020-07" db="EMBL/GenBank/DDBJ databases">
        <title>Huge and variable diversity of episymbiotic CPR bacteria and DPANN archaea in groundwater ecosystems.</title>
        <authorList>
            <person name="He C.Y."/>
            <person name="Keren R."/>
            <person name="Whittaker M."/>
            <person name="Farag I.F."/>
            <person name="Doudna J."/>
            <person name="Cate J.H.D."/>
            <person name="Banfield J.F."/>
        </authorList>
    </citation>
    <scope>NUCLEOTIDE SEQUENCE [LARGE SCALE GENOMIC DNA]</scope>
    <source>
        <strain evidence="2">NC_groundwater_70_Ag_B-0.1um_54_66</strain>
    </source>
</reference>
<keyword evidence="1" id="KW-1133">Transmembrane helix</keyword>
<name>A0A7T5R3W9_9BACT</name>
<evidence type="ECO:0000313" key="2">
    <source>
        <dbReference type="EMBL" id="QQG37085.1"/>
    </source>
</evidence>
<keyword evidence="1" id="KW-0472">Membrane</keyword>
<accession>A0A7T5R3W9</accession>